<dbReference type="SUPFAM" id="SSF53649">
    <property type="entry name" value="Alkaline phosphatase-like"/>
    <property type="match status" value="1"/>
</dbReference>
<dbReference type="Proteomes" id="UP000647133">
    <property type="component" value="Unassembled WGS sequence"/>
</dbReference>
<keyword evidence="4" id="KW-0106">Calcium</keyword>
<evidence type="ECO:0000256" key="3">
    <source>
        <dbReference type="ARBA" id="ARBA00022801"/>
    </source>
</evidence>
<dbReference type="PROSITE" id="PS51257">
    <property type="entry name" value="PROKAR_LIPOPROTEIN"/>
    <property type="match status" value="1"/>
</dbReference>
<dbReference type="Pfam" id="PF00884">
    <property type="entry name" value="Sulfatase"/>
    <property type="match status" value="1"/>
</dbReference>
<feature type="chain" id="PRO_5046108600" evidence="5">
    <location>
        <begin position="21"/>
        <end position="465"/>
    </location>
</feature>
<sequence>MIRIVLSLLLLATFSCNQKANQSETLKKPHIIIIYTDDMGVGDLSCYNSGWVETPHIDQLAANGIKFNHYYSAAPVCSPSRVGITTGMFPTEWGINTFLHSRKGNTNCEQFDFLDPAAPSMAKVLKTAGYKTSHIGKWHMGGGRDVDDAPQITEYGFDEYTTTYEGPDPDKLITASNWIWSEQDSIERWERTGYFVDKTLDFLARNKEVPCFVNFWPDDMHDPWIPNEEFYNQRDTWPSKPNFIPVLEEYDRQIGRLMAGLDDLGIAENTMIIFTSDNGAAPTYEQIRTNSQRGAKNSLYEGGIRMPFIVSWPAMVQPGQTNNQTIIGAVDLLPSLAVITGAKVPEEYQPAGEDLSEALLGNLTVERKKDLLWDFGRNEHFNHPRQEHHRSPHLAIRHENWKLLVNGDSTHVELYDLEKDWNETTNLASQNTELAGQLSHKVIQWYWENRKVRDDIDRHGLHSGM</sequence>
<dbReference type="PANTHER" id="PTHR42693">
    <property type="entry name" value="ARYLSULFATASE FAMILY MEMBER"/>
    <property type="match status" value="1"/>
</dbReference>
<feature type="signal peptide" evidence="5">
    <location>
        <begin position="1"/>
        <end position="20"/>
    </location>
</feature>
<dbReference type="RefSeq" id="WP_192009748.1">
    <property type="nucleotide sequence ID" value="NZ_JACYTQ010000002.1"/>
</dbReference>
<dbReference type="InterPro" id="IPR000917">
    <property type="entry name" value="Sulfatase_N"/>
</dbReference>
<dbReference type="PANTHER" id="PTHR42693:SF33">
    <property type="entry name" value="ARYLSULFATASE"/>
    <property type="match status" value="1"/>
</dbReference>
<dbReference type="Gene3D" id="3.30.1120.10">
    <property type="match status" value="1"/>
</dbReference>
<evidence type="ECO:0000256" key="4">
    <source>
        <dbReference type="ARBA" id="ARBA00022837"/>
    </source>
</evidence>
<reference evidence="7 8" key="1">
    <citation type="submission" date="2020-09" db="EMBL/GenBank/DDBJ databases">
        <title>Echinicola sp. CAU 1574 isolated from sand of Sido Beach.</title>
        <authorList>
            <person name="Kim W."/>
        </authorList>
    </citation>
    <scope>NUCLEOTIDE SEQUENCE [LARGE SCALE GENOMIC DNA]</scope>
    <source>
        <strain evidence="7 8">CAU 1574</strain>
    </source>
</reference>
<gene>
    <name evidence="7" type="ORF">IFO69_09110</name>
</gene>
<keyword evidence="3" id="KW-0378">Hydrolase</keyword>
<keyword evidence="5" id="KW-0732">Signal</keyword>
<organism evidence="7 8">
    <name type="scientific">Echinicola arenosa</name>
    <dbReference type="NCBI Taxonomy" id="2774144"/>
    <lineage>
        <taxon>Bacteria</taxon>
        <taxon>Pseudomonadati</taxon>
        <taxon>Bacteroidota</taxon>
        <taxon>Cytophagia</taxon>
        <taxon>Cytophagales</taxon>
        <taxon>Cyclobacteriaceae</taxon>
        <taxon>Echinicola</taxon>
    </lineage>
</organism>
<dbReference type="EMBL" id="JACYTQ010000002">
    <property type="protein sequence ID" value="MBD8488901.1"/>
    <property type="molecule type" value="Genomic_DNA"/>
</dbReference>
<evidence type="ECO:0000256" key="2">
    <source>
        <dbReference type="ARBA" id="ARBA00022723"/>
    </source>
</evidence>
<evidence type="ECO:0000256" key="5">
    <source>
        <dbReference type="SAM" id="SignalP"/>
    </source>
</evidence>
<dbReference type="InterPro" id="IPR050738">
    <property type="entry name" value="Sulfatase"/>
</dbReference>
<evidence type="ECO:0000313" key="8">
    <source>
        <dbReference type="Proteomes" id="UP000647133"/>
    </source>
</evidence>
<feature type="domain" description="Sulfatase N-terminal" evidence="6">
    <location>
        <begin position="29"/>
        <end position="341"/>
    </location>
</feature>
<evidence type="ECO:0000313" key="7">
    <source>
        <dbReference type="EMBL" id="MBD8488901.1"/>
    </source>
</evidence>
<keyword evidence="2" id="KW-0479">Metal-binding</keyword>
<dbReference type="InterPro" id="IPR024607">
    <property type="entry name" value="Sulfatase_CS"/>
</dbReference>
<keyword evidence="8" id="KW-1185">Reference proteome</keyword>
<accession>A0ABR9AKQ4</accession>
<protein>
    <submittedName>
        <fullName evidence="7">Sulfatase-like hydrolase/transferase</fullName>
    </submittedName>
</protein>
<name>A0ABR9AKQ4_9BACT</name>
<evidence type="ECO:0000256" key="1">
    <source>
        <dbReference type="ARBA" id="ARBA00008779"/>
    </source>
</evidence>
<evidence type="ECO:0000259" key="6">
    <source>
        <dbReference type="Pfam" id="PF00884"/>
    </source>
</evidence>
<proteinExistence type="inferred from homology"/>
<comment type="caution">
    <text evidence="7">The sequence shown here is derived from an EMBL/GenBank/DDBJ whole genome shotgun (WGS) entry which is preliminary data.</text>
</comment>
<comment type="similarity">
    <text evidence="1">Belongs to the sulfatase family.</text>
</comment>
<dbReference type="PROSITE" id="PS00149">
    <property type="entry name" value="SULFATASE_2"/>
    <property type="match status" value="1"/>
</dbReference>
<dbReference type="Gene3D" id="3.40.720.10">
    <property type="entry name" value="Alkaline Phosphatase, subunit A"/>
    <property type="match status" value="1"/>
</dbReference>
<dbReference type="InterPro" id="IPR017850">
    <property type="entry name" value="Alkaline_phosphatase_core_sf"/>
</dbReference>